<organism evidence="8 9">
    <name type="scientific">Knufia obscura</name>
    <dbReference type="NCBI Taxonomy" id="1635080"/>
    <lineage>
        <taxon>Eukaryota</taxon>
        <taxon>Fungi</taxon>
        <taxon>Dikarya</taxon>
        <taxon>Ascomycota</taxon>
        <taxon>Pezizomycotina</taxon>
        <taxon>Eurotiomycetes</taxon>
        <taxon>Chaetothyriomycetidae</taxon>
        <taxon>Chaetothyriales</taxon>
        <taxon>Trichomeriaceae</taxon>
        <taxon>Knufia</taxon>
    </lineage>
</organism>
<dbReference type="PANTHER" id="PTHR11802:SF404">
    <property type="entry name" value="CARBOXYPEPTIDASE"/>
    <property type="match status" value="1"/>
</dbReference>
<accession>A0ABR0RCY4</accession>
<evidence type="ECO:0008006" key="10">
    <source>
        <dbReference type="Google" id="ProtNLM"/>
    </source>
</evidence>
<dbReference type="InterPro" id="IPR033124">
    <property type="entry name" value="Ser_caboxypep_his_AS"/>
</dbReference>
<dbReference type="Pfam" id="PF00450">
    <property type="entry name" value="Peptidase_S10"/>
    <property type="match status" value="1"/>
</dbReference>
<evidence type="ECO:0000256" key="6">
    <source>
        <dbReference type="SAM" id="MobiDB-lite"/>
    </source>
</evidence>
<dbReference type="PROSITE" id="PS00560">
    <property type="entry name" value="CARBOXYPEPT_SER_HIS"/>
    <property type="match status" value="1"/>
</dbReference>
<feature type="signal peptide" evidence="7">
    <location>
        <begin position="1"/>
        <end position="26"/>
    </location>
</feature>
<dbReference type="InterPro" id="IPR029058">
    <property type="entry name" value="AB_hydrolase_fold"/>
</dbReference>
<evidence type="ECO:0000256" key="3">
    <source>
        <dbReference type="ARBA" id="ARBA00022670"/>
    </source>
</evidence>
<dbReference type="EMBL" id="JAVHJV010000013">
    <property type="protein sequence ID" value="KAK5938485.1"/>
    <property type="molecule type" value="Genomic_DNA"/>
</dbReference>
<gene>
    <name evidence="8" type="ORF">PMZ80_009456</name>
</gene>
<evidence type="ECO:0000256" key="5">
    <source>
        <dbReference type="ARBA" id="ARBA00023180"/>
    </source>
</evidence>
<sequence length="1168" mass="127637">MSGNITRAILAVSLLVASLWPALAQAQSPPSSEDGITTIQSPINPDITISFKSPPFGTCTTVFQTQKQYTGYVRLPPNVLSPSQGNYSINTFFWFIEARQVPEDAPLTIFVNGGPGSSSMVGLFQELGPCQVVEINGDTLGTVARDWGWDRSSNILFLDQPTQVGFSYDVLTNMSLNLLDETLSTPPSDVPVSQPPWTFLNGTFASTKGSATANTSAIAAQATWHFLQGWLATFPQYNPGTRPSGDGDGTVGINLFTESYGGRFGPAMASFSNEQNERRMADQTFSNRALEVRLTSLGVINGWFDVLTQSPFFPRFAYANTYGIQAISQVQQLNALSAWSGINGCQQLTYTCRAQQAALDPEDDGDVQAVNDACSAAQTYCQNNVLGPYTTSGRSLYDISQDLLDPFPDSLYLEYLNQPDVQQAIGTPVNYTQDSLAVAGSFLATGDYARDGNLQDIVDLLNDGVRVALIYGDRDYICNWLGGEAVSFAIAGAAGPSYAPWYSAGYAPIVTNNSYIGGVVREYGNLSFARIYDAGHLVPAYQPETAFTVFSRVIEGTDISLGQPIDTSDFSTSGDANATHTNSAPSAADPTCYLRAMNATCNTDQKNMIANRAGILINGVLYSESASWSTPAESVSSVAGRPSVPPSSAMMGAPATTGTASSSQSASGDGESSTTSSIPTGVFTATGVPTATRTNLAVSANIPSGVLLKLAAVQPVAVLAEIEFECFFQADAQSLADMRGHKYPWFPQGLPFQLSTVLKAYRHDKHRSSATGRYIMDDYRSTGAKKRKRQYATHRITKSVRKSETPGVQVFSLRDEMPEIKQTEYRRPAKPCSSQGEQELPPVTAYEGDRFAGSLWDMPPPTDVSNDEYMWLVRQGVYDCEAWFRRWSTPVADPCLTKLLELRARLEGLETLVLASTLIQERVPSFDADEAATSAFRQEVQSTLLRGHWPLFSTAKQAMESMREVLGREEDIIDTYQSHKHEHIAEKHRDFVASCGALLHEAQQRHNIGDSSLLNLLLEHEVPEKWWKTGWQRFLDHVSSTGQVDAMKSLIAEARSEVGRFKEVIPELREHYDDCLRELDGYSRRLHMSLEPGGMSPTMLDGDGGGGVDDPGGHSPYDFAAEWTVPLSGLCSTVLQGWHMLGRRVSFEVYKRVGYTFCMVDLKWLWSS</sequence>
<feature type="region of interest" description="Disordered" evidence="6">
    <location>
        <begin position="632"/>
        <end position="681"/>
    </location>
</feature>
<evidence type="ECO:0000256" key="2">
    <source>
        <dbReference type="ARBA" id="ARBA00022645"/>
    </source>
</evidence>
<proteinExistence type="inferred from homology"/>
<keyword evidence="3" id="KW-0645">Protease</keyword>
<evidence type="ECO:0000256" key="4">
    <source>
        <dbReference type="ARBA" id="ARBA00022801"/>
    </source>
</evidence>
<dbReference type="PRINTS" id="PR00724">
    <property type="entry name" value="CRBOXYPTASEC"/>
</dbReference>
<keyword evidence="9" id="KW-1185">Reference proteome</keyword>
<dbReference type="Proteomes" id="UP001334248">
    <property type="component" value="Unassembled WGS sequence"/>
</dbReference>
<comment type="similarity">
    <text evidence="1">Belongs to the peptidase S10 family.</text>
</comment>
<dbReference type="PANTHER" id="PTHR11802">
    <property type="entry name" value="SERINE PROTEASE FAMILY S10 SERINE CARBOXYPEPTIDASE"/>
    <property type="match status" value="1"/>
</dbReference>
<comment type="caution">
    <text evidence="8">The sequence shown here is derived from an EMBL/GenBank/DDBJ whole genome shotgun (WGS) entry which is preliminary data.</text>
</comment>
<dbReference type="InterPro" id="IPR001563">
    <property type="entry name" value="Peptidase_S10"/>
</dbReference>
<dbReference type="SUPFAM" id="SSF53474">
    <property type="entry name" value="alpha/beta-Hydrolases"/>
    <property type="match status" value="1"/>
</dbReference>
<name>A0ABR0RCY4_9EURO</name>
<dbReference type="RefSeq" id="XP_064726575.1">
    <property type="nucleotide sequence ID" value="XM_064877850.1"/>
</dbReference>
<evidence type="ECO:0000313" key="8">
    <source>
        <dbReference type="EMBL" id="KAK5938485.1"/>
    </source>
</evidence>
<dbReference type="GeneID" id="90002905"/>
<dbReference type="Gene3D" id="3.40.50.1820">
    <property type="entry name" value="alpha/beta hydrolase"/>
    <property type="match status" value="1"/>
</dbReference>
<evidence type="ECO:0000313" key="9">
    <source>
        <dbReference type="Proteomes" id="UP001334248"/>
    </source>
</evidence>
<evidence type="ECO:0000256" key="1">
    <source>
        <dbReference type="ARBA" id="ARBA00009431"/>
    </source>
</evidence>
<keyword evidence="4" id="KW-0378">Hydrolase</keyword>
<feature type="compositionally biased region" description="Low complexity" evidence="6">
    <location>
        <begin position="652"/>
        <end position="674"/>
    </location>
</feature>
<keyword evidence="5" id="KW-0325">Glycoprotein</keyword>
<protein>
    <recommendedName>
        <fullName evidence="10">Carboxypeptidase</fullName>
    </recommendedName>
</protein>
<reference evidence="8 9" key="1">
    <citation type="journal article" date="2023" name="Res Sq">
        <title>Genomic and morphological characterization of Knufia obscura isolated from the Mars 2020 spacecraft assembly facility.</title>
        <authorList>
            <person name="Chander A.M."/>
            <person name="Teixeira M.M."/>
            <person name="Singh N.K."/>
            <person name="Williams M.P."/>
            <person name="Parker C.W."/>
            <person name="Leo P."/>
            <person name="Stajich J.E."/>
            <person name="Torok T."/>
            <person name="Tighe S."/>
            <person name="Mason C.E."/>
            <person name="Venkateswaran K."/>
        </authorList>
    </citation>
    <scope>NUCLEOTIDE SEQUENCE [LARGE SCALE GENOMIC DNA]</scope>
    <source>
        <strain evidence="8 9">CCFEE 5817</strain>
    </source>
</reference>
<feature type="chain" id="PRO_5047048390" description="Carboxypeptidase" evidence="7">
    <location>
        <begin position="27"/>
        <end position="1168"/>
    </location>
</feature>
<keyword evidence="7" id="KW-0732">Signal</keyword>
<keyword evidence="2" id="KW-0121">Carboxypeptidase</keyword>
<evidence type="ECO:0000256" key="7">
    <source>
        <dbReference type="SAM" id="SignalP"/>
    </source>
</evidence>